<reference evidence="2 3" key="1">
    <citation type="submission" date="2018-03" db="EMBL/GenBank/DDBJ databases">
        <title>Adhaeribacter sp. HMF7605 Genome sequencing and assembly.</title>
        <authorList>
            <person name="Kang H."/>
            <person name="Kang J."/>
            <person name="Cha I."/>
            <person name="Kim H."/>
            <person name="Joh K."/>
        </authorList>
    </citation>
    <scope>NUCLEOTIDE SEQUENCE [LARGE SCALE GENOMIC DNA]</scope>
    <source>
        <strain evidence="2 3">HMF7605</strain>
    </source>
</reference>
<proteinExistence type="predicted"/>
<keyword evidence="3" id="KW-1185">Reference proteome</keyword>
<comment type="caution">
    <text evidence="2">The sequence shown here is derived from an EMBL/GenBank/DDBJ whole genome shotgun (WGS) entry which is preliminary data.</text>
</comment>
<dbReference type="AlphaFoldDB" id="A0A2T2YBT9"/>
<dbReference type="SUPFAM" id="SSF82185">
    <property type="entry name" value="Histone H3 K4-specific methyltransferase SET7/9 N-terminal domain"/>
    <property type="match status" value="1"/>
</dbReference>
<dbReference type="RefSeq" id="WP_106927096.1">
    <property type="nucleotide sequence ID" value="NZ_PYFT01000001.1"/>
</dbReference>
<organism evidence="2 3">
    <name type="scientific">Adhaeribacter arboris</name>
    <dbReference type="NCBI Taxonomy" id="2072846"/>
    <lineage>
        <taxon>Bacteria</taxon>
        <taxon>Pseudomonadati</taxon>
        <taxon>Bacteroidota</taxon>
        <taxon>Cytophagia</taxon>
        <taxon>Cytophagales</taxon>
        <taxon>Hymenobacteraceae</taxon>
        <taxon>Adhaeribacter</taxon>
    </lineage>
</organism>
<feature type="signal peptide" evidence="1">
    <location>
        <begin position="1"/>
        <end position="23"/>
    </location>
</feature>
<dbReference type="OrthoDB" id="8536728at2"/>
<accession>A0A2T2YBT9</accession>
<evidence type="ECO:0000313" key="3">
    <source>
        <dbReference type="Proteomes" id="UP000240357"/>
    </source>
</evidence>
<evidence type="ECO:0000313" key="2">
    <source>
        <dbReference type="EMBL" id="PSR52956.1"/>
    </source>
</evidence>
<sequence length="177" mass="20717">MKLLLRLGLLLVLGIATKPAAEAQVLKNIFGKNKTNKEKEHVGRWQYKEDKENPGQITSKGRFKNGKQVKKWKYFYPNGQIYLIEKYDSKKDFRILNATYYHTNGKIAHTGKAVQENTEKKIHYYWIGDWKYYNEDGTLRKTVIYEAGWPVKAIFPDGHEEKETAERYQSGPQLQSL</sequence>
<evidence type="ECO:0008006" key="4">
    <source>
        <dbReference type="Google" id="ProtNLM"/>
    </source>
</evidence>
<dbReference type="Proteomes" id="UP000240357">
    <property type="component" value="Unassembled WGS sequence"/>
</dbReference>
<evidence type="ECO:0000256" key="1">
    <source>
        <dbReference type="SAM" id="SignalP"/>
    </source>
</evidence>
<keyword evidence="1" id="KW-0732">Signal</keyword>
<dbReference type="Pfam" id="PF07661">
    <property type="entry name" value="MORN_2"/>
    <property type="match status" value="2"/>
</dbReference>
<feature type="chain" id="PRO_5015436314" description="Toxin-antitoxin system YwqK family antitoxin" evidence="1">
    <location>
        <begin position="24"/>
        <end position="177"/>
    </location>
</feature>
<gene>
    <name evidence="2" type="ORF">AHMF7605_05155</name>
</gene>
<dbReference type="EMBL" id="PYFT01000001">
    <property type="protein sequence ID" value="PSR52956.1"/>
    <property type="molecule type" value="Genomic_DNA"/>
</dbReference>
<dbReference type="Gene3D" id="3.90.930.1">
    <property type="match status" value="1"/>
</dbReference>
<dbReference type="InterPro" id="IPR011652">
    <property type="entry name" value="MORN_2"/>
</dbReference>
<protein>
    <recommendedName>
        <fullName evidence="4">Toxin-antitoxin system YwqK family antitoxin</fullName>
    </recommendedName>
</protein>
<name>A0A2T2YBT9_9BACT</name>